<protein>
    <submittedName>
        <fullName evidence="2">Thymidylate kinase</fullName>
    </submittedName>
</protein>
<feature type="domain" description="NadR/Ttd14 AAA" evidence="1">
    <location>
        <begin position="3"/>
        <end position="165"/>
    </location>
</feature>
<proteinExistence type="predicted"/>
<gene>
    <name evidence="2" type="ORF">immuto26A_68</name>
</gene>
<accession>A0A7T8ERA3</accession>
<evidence type="ECO:0000259" key="1">
    <source>
        <dbReference type="Pfam" id="PF13521"/>
    </source>
</evidence>
<dbReference type="Proteomes" id="UP000595566">
    <property type="component" value="Segment"/>
</dbReference>
<dbReference type="GO" id="GO:0016301">
    <property type="term" value="F:kinase activity"/>
    <property type="evidence" value="ECO:0007669"/>
    <property type="project" value="UniProtKB-KW"/>
</dbReference>
<dbReference type="InterPro" id="IPR027417">
    <property type="entry name" value="P-loop_NTPase"/>
</dbReference>
<reference evidence="2 3" key="1">
    <citation type="submission" date="2020-12" db="EMBL/GenBank/DDBJ databases">
        <title>Dynamics of Baltic Sea phages driven by environmental changes.</title>
        <authorList>
            <person name="Hoetzinger M."/>
            <person name="Nilsson E."/>
            <person name="Holmfeldt K."/>
        </authorList>
    </citation>
    <scope>NUCLEOTIDE SEQUENCE [LARGE SCALE GENOMIC DNA]</scope>
</reference>
<organism evidence="2 3">
    <name type="scientific">Flavobacterium phage vB_FspM_immuto_2-6A</name>
    <dbReference type="NCBI Taxonomy" id="2801477"/>
    <lineage>
        <taxon>Viruses</taxon>
        <taxon>Duplodnaviria</taxon>
        <taxon>Heunggongvirae</taxon>
        <taxon>Uroviricota</taxon>
        <taxon>Caudoviricetes</taxon>
        <taxon>Immutovirus</taxon>
        <taxon>Immutovirus immuto</taxon>
    </lineage>
</organism>
<evidence type="ECO:0000313" key="2">
    <source>
        <dbReference type="EMBL" id="QQO91747.1"/>
    </source>
</evidence>
<dbReference type="Pfam" id="PF13521">
    <property type="entry name" value="AAA_28"/>
    <property type="match status" value="1"/>
</dbReference>
<sequence length="174" mass="19844">MKRIALVGASSVGKTTVYELLKDRLPEFNFINESTRTVGKYGFPINEDGTSETQLAISSFHLEALLQPGDVILDRCYLDLVVYSTYMENISDSTYNYILDTWMRVAKEYTHFIYFPIEFASVDDGVRSVNEGWRDAIDKQFENNLKAIKALGGDYLTVTGSPKQRVEQILNYIK</sequence>
<keyword evidence="2" id="KW-0808">Transferase</keyword>
<dbReference type="EMBL" id="MW353175">
    <property type="protein sequence ID" value="QQO91747.1"/>
    <property type="molecule type" value="Genomic_DNA"/>
</dbReference>
<dbReference type="Gene3D" id="3.40.50.300">
    <property type="entry name" value="P-loop containing nucleotide triphosphate hydrolases"/>
    <property type="match status" value="1"/>
</dbReference>
<name>A0A7T8ERA3_9CAUD</name>
<keyword evidence="2" id="KW-0418">Kinase</keyword>
<dbReference type="SUPFAM" id="SSF52540">
    <property type="entry name" value="P-loop containing nucleoside triphosphate hydrolases"/>
    <property type="match status" value="1"/>
</dbReference>
<evidence type="ECO:0000313" key="3">
    <source>
        <dbReference type="Proteomes" id="UP000595566"/>
    </source>
</evidence>
<dbReference type="InterPro" id="IPR038727">
    <property type="entry name" value="NadR/Ttd14_AAA_dom"/>
</dbReference>
<keyword evidence="3" id="KW-1185">Reference proteome</keyword>